<protein>
    <submittedName>
        <fullName evidence="3">PPM-type phosphatase domain-containing protein</fullName>
    </submittedName>
</protein>
<proteinExistence type="predicted"/>
<evidence type="ECO:0000313" key="1">
    <source>
        <dbReference type="EMBL" id="VDD95442.1"/>
    </source>
</evidence>
<accession>A0A0N4VJ47</accession>
<dbReference type="WBParaSite" id="EVEC_0001086801-mRNA-1">
    <property type="protein sequence ID" value="EVEC_0001086801-mRNA-1"/>
    <property type="gene ID" value="EVEC_0001086801"/>
</dbReference>
<sequence length="90" mass="10213">MVGENLEGWISGVDGQGLHNRGSSLAAALEIFAGSRRPKEDTFDGICSIVFFLEKEKRRKRTTYLLEVETKILIWDNRWLWDAVDDGGVQ</sequence>
<reference evidence="1 2" key="2">
    <citation type="submission" date="2018-10" db="EMBL/GenBank/DDBJ databases">
        <authorList>
            <consortium name="Pathogen Informatics"/>
        </authorList>
    </citation>
    <scope>NUCLEOTIDE SEQUENCE [LARGE SCALE GENOMIC DNA]</scope>
</reference>
<organism evidence="3">
    <name type="scientific">Enterobius vermicularis</name>
    <name type="common">Human pinworm</name>
    <dbReference type="NCBI Taxonomy" id="51028"/>
    <lineage>
        <taxon>Eukaryota</taxon>
        <taxon>Metazoa</taxon>
        <taxon>Ecdysozoa</taxon>
        <taxon>Nematoda</taxon>
        <taxon>Chromadorea</taxon>
        <taxon>Rhabditida</taxon>
        <taxon>Spirurina</taxon>
        <taxon>Oxyuridomorpha</taxon>
        <taxon>Oxyuroidea</taxon>
        <taxon>Oxyuridae</taxon>
        <taxon>Enterobius</taxon>
    </lineage>
</organism>
<gene>
    <name evidence="1" type="ORF">EVEC_LOCUS10193</name>
</gene>
<dbReference type="AlphaFoldDB" id="A0A0N4VJ47"/>
<reference evidence="3" key="1">
    <citation type="submission" date="2017-02" db="UniProtKB">
        <authorList>
            <consortium name="WormBaseParasite"/>
        </authorList>
    </citation>
    <scope>IDENTIFICATION</scope>
</reference>
<dbReference type="Proteomes" id="UP000274131">
    <property type="component" value="Unassembled WGS sequence"/>
</dbReference>
<name>A0A0N4VJ47_ENTVE</name>
<evidence type="ECO:0000313" key="3">
    <source>
        <dbReference type="WBParaSite" id="EVEC_0001086801-mRNA-1"/>
    </source>
</evidence>
<keyword evidence="2" id="KW-1185">Reference proteome</keyword>
<dbReference type="EMBL" id="UXUI01010625">
    <property type="protein sequence ID" value="VDD95442.1"/>
    <property type="molecule type" value="Genomic_DNA"/>
</dbReference>
<evidence type="ECO:0000313" key="2">
    <source>
        <dbReference type="Proteomes" id="UP000274131"/>
    </source>
</evidence>